<comment type="caution">
    <text evidence="3">The sequence shown here is derived from an EMBL/GenBank/DDBJ whole genome shotgun (WGS) entry which is preliminary data.</text>
</comment>
<keyword evidence="1" id="KW-0472">Membrane</keyword>
<feature type="domain" description="VanZ-like" evidence="2">
    <location>
        <begin position="17"/>
        <end position="136"/>
    </location>
</feature>
<dbReference type="EMBL" id="BAAACP010000011">
    <property type="protein sequence ID" value="GAA0864741.1"/>
    <property type="molecule type" value="Genomic_DNA"/>
</dbReference>
<feature type="transmembrane region" description="Helical" evidence="1">
    <location>
        <begin position="149"/>
        <end position="171"/>
    </location>
</feature>
<keyword evidence="1" id="KW-1133">Transmembrane helix</keyword>
<gene>
    <name evidence="3" type="primary">vanZ1</name>
    <name evidence="3" type="ORF">GCM10008917_19420</name>
</gene>
<dbReference type="RefSeq" id="WP_346045426.1">
    <property type="nucleotide sequence ID" value="NZ_BAAACP010000011.1"/>
</dbReference>
<reference evidence="3 4" key="1">
    <citation type="journal article" date="2019" name="Int. J. Syst. Evol. Microbiol.">
        <title>The Global Catalogue of Microorganisms (GCM) 10K type strain sequencing project: providing services to taxonomists for standard genome sequencing and annotation.</title>
        <authorList>
            <consortium name="The Broad Institute Genomics Platform"/>
            <consortium name="The Broad Institute Genome Sequencing Center for Infectious Disease"/>
            <person name="Wu L."/>
            <person name="Ma J."/>
        </authorList>
    </citation>
    <scope>NUCLEOTIDE SEQUENCE [LARGE SCALE GENOMIC DNA]</scope>
    <source>
        <strain evidence="3 4">JCM 6486</strain>
    </source>
</reference>
<keyword evidence="4" id="KW-1185">Reference proteome</keyword>
<proteinExistence type="predicted"/>
<evidence type="ECO:0000256" key="1">
    <source>
        <dbReference type="SAM" id="Phobius"/>
    </source>
</evidence>
<feature type="transmembrane region" description="Helical" evidence="1">
    <location>
        <begin position="12"/>
        <end position="30"/>
    </location>
</feature>
<dbReference type="Pfam" id="PF04892">
    <property type="entry name" value="VanZ"/>
    <property type="match status" value="1"/>
</dbReference>
<feature type="transmembrane region" description="Helical" evidence="1">
    <location>
        <begin position="65"/>
        <end position="83"/>
    </location>
</feature>
<dbReference type="PANTHER" id="PTHR36834:SF2">
    <property type="entry name" value="MEMBRANE PROTEIN"/>
    <property type="match status" value="1"/>
</dbReference>
<feature type="transmembrane region" description="Helical" evidence="1">
    <location>
        <begin position="92"/>
        <end position="113"/>
    </location>
</feature>
<dbReference type="PANTHER" id="PTHR36834">
    <property type="entry name" value="MEMBRANE PROTEIN-RELATED"/>
    <property type="match status" value="1"/>
</dbReference>
<accession>A0ABN1M6K8</accession>
<feature type="transmembrane region" description="Helical" evidence="1">
    <location>
        <begin position="119"/>
        <end position="137"/>
    </location>
</feature>
<keyword evidence="1" id="KW-0812">Transmembrane</keyword>
<name>A0ABN1M6K8_9FIRM</name>
<evidence type="ECO:0000313" key="4">
    <source>
        <dbReference type="Proteomes" id="UP001400965"/>
    </source>
</evidence>
<organism evidence="3 4">
    <name type="scientific">Paraclostridium tenue</name>
    <dbReference type="NCBI Taxonomy" id="1737"/>
    <lineage>
        <taxon>Bacteria</taxon>
        <taxon>Bacillati</taxon>
        <taxon>Bacillota</taxon>
        <taxon>Clostridia</taxon>
        <taxon>Peptostreptococcales</taxon>
        <taxon>Peptostreptococcaceae</taxon>
        <taxon>Paraclostridium</taxon>
    </lineage>
</organism>
<evidence type="ECO:0000259" key="2">
    <source>
        <dbReference type="Pfam" id="PF04892"/>
    </source>
</evidence>
<dbReference type="InterPro" id="IPR006976">
    <property type="entry name" value="VanZ-like"/>
</dbReference>
<sequence length="173" mass="19715">MEQVKNNKQKKLTIGLFIVYFLVLTWIILFKMNFSFEDLVSPRSINLIPFGDSTIVNDRIDIKEIIYNMIVFIPFGIYVCMITDKWSVLKKILSIAGVSLSYEVLQFIFAIGAFDITDLIGNTFGGVVGIAIYYFISKLFKSNQKMNKVLNIIALILTILIVLFLTILIVVNL</sequence>
<dbReference type="Proteomes" id="UP001400965">
    <property type="component" value="Unassembled WGS sequence"/>
</dbReference>
<evidence type="ECO:0000313" key="3">
    <source>
        <dbReference type="EMBL" id="GAA0864741.1"/>
    </source>
</evidence>
<dbReference type="InterPro" id="IPR053150">
    <property type="entry name" value="Teicoplanin_resist-assoc"/>
</dbReference>
<protein>
    <submittedName>
        <fullName evidence="3">Glycopeptide resistance protein VanZ1</fullName>
    </submittedName>
</protein>